<reference evidence="1" key="1">
    <citation type="submission" date="2014-11" db="EMBL/GenBank/DDBJ databases">
        <authorList>
            <person name="Amaro Gonzalez C."/>
        </authorList>
    </citation>
    <scope>NUCLEOTIDE SEQUENCE</scope>
</reference>
<name>A0A0E9XHT0_ANGAN</name>
<accession>A0A0E9XHT0</accession>
<sequence>MVQVAFIFSNCHKNYTKRLTHVNFHL</sequence>
<protein>
    <submittedName>
        <fullName evidence="1">Uncharacterized protein</fullName>
    </submittedName>
</protein>
<reference evidence="1" key="2">
    <citation type="journal article" date="2015" name="Fish Shellfish Immunol.">
        <title>Early steps in the European eel (Anguilla anguilla)-Vibrio vulnificus interaction in the gills: Role of the RtxA13 toxin.</title>
        <authorList>
            <person name="Callol A."/>
            <person name="Pajuelo D."/>
            <person name="Ebbesson L."/>
            <person name="Teles M."/>
            <person name="MacKenzie S."/>
            <person name="Amaro C."/>
        </authorList>
    </citation>
    <scope>NUCLEOTIDE SEQUENCE</scope>
</reference>
<proteinExistence type="predicted"/>
<organism evidence="1">
    <name type="scientific">Anguilla anguilla</name>
    <name type="common">European freshwater eel</name>
    <name type="synonym">Muraena anguilla</name>
    <dbReference type="NCBI Taxonomy" id="7936"/>
    <lineage>
        <taxon>Eukaryota</taxon>
        <taxon>Metazoa</taxon>
        <taxon>Chordata</taxon>
        <taxon>Craniata</taxon>
        <taxon>Vertebrata</taxon>
        <taxon>Euteleostomi</taxon>
        <taxon>Actinopterygii</taxon>
        <taxon>Neopterygii</taxon>
        <taxon>Teleostei</taxon>
        <taxon>Anguilliformes</taxon>
        <taxon>Anguillidae</taxon>
        <taxon>Anguilla</taxon>
    </lineage>
</organism>
<dbReference type="EMBL" id="GBXM01006576">
    <property type="protein sequence ID" value="JAI02002.1"/>
    <property type="molecule type" value="Transcribed_RNA"/>
</dbReference>
<evidence type="ECO:0000313" key="1">
    <source>
        <dbReference type="EMBL" id="JAI02002.1"/>
    </source>
</evidence>
<dbReference type="AlphaFoldDB" id="A0A0E9XHT0"/>